<proteinExistence type="predicted"/>
<gene>
    <name evidence="2" type="ORF">CBOVIS_LOCUS12364</name>
</gene>
<name>A0A8S1FEB6_9PELO</name>
<dbReference type="InterPro" id="IPR034913">
    <property type="entry name" value="mS27/PTCD2"/>
</dbReference>
<sequence>MSRNFSRSAADKVLSQKFYLEKEWASRHSSLSKLGLGGDYEWISAVQKKFVGGGHASAVDVDAAVCIAEQKDQVDDVLELLYKTRHSLKASEVAESSEYAIIRLLLKYNPEKIFTIANDAINYGIFLDEHSASIVIDHFIKENNIQGAARIVSWVMQQEDYDNELLNVLCLYVCAKWCELPENEQTMPLLESIDEEVNEEEIRTFKFPYLKNECFDEHFDLNNAHHLVGKSLLWISRASKSINDELKNNLQLLGAVFFEKLVTNYMYLETSLRLAAMVIKKLTPKEEDAHLSQTAQAVIDKLKSNTVVANSNLSTIILEHLEKIRVSEEALLCEKQTKKFESWNLRRHELVKAQAEKVVLKMRKDEIIEEIRKLSQMDEQIGFFKNRLKWEKRAAENEQIERESRQRNSTMLSS</sequence>
<comment type="caution">
    <text evidence="2">The sequence shown here is derived from an EMBL/GenBank/DDBJ whole genome shotgun (WGS) entry which is preliminary data.</text>
</comment>
<reference evidence="2 3" key="1">
    <citation type="submission" date="2020-04" db="EMBL/GenBank/DDBJ databases">
        <authorList>
            <person name="Laetsch R D."/>
            <person name="Stevens L."/>
            <person name="Kumar S."/>
            <person name="Blaxter L. M."/>
        </authorList>
    </citation>
    <scope>NUCLEOTIDE SEQUENCE [LARGE SCALE GENOMIC DNA]</scope>
</reference>
<accession>A0A8S1FEB6</accession>
<keyword evidence="3" id="KW-1185">Reference proteome</keyword>
<organism evidence="2 3">
    <name type="scientific">Caenorhabditis bovis</name>
    <dbReference type="NCBI Taxonomy" id="2654633"/>
    <lineage>
        <taxon>Eukaryota</taxon>
        <taxon>Metazoa</taxon>
        <taxon>Ecdysozoa</taxon>
        <taxon>Nematoda</taxon>
        <taxon>Chromadorea</taxon>
        <taxon>Rhabditida</taxon>
        <taxon>Rhabditina</taxon>
        <taxon>Rhabditomorpha</taxon>
        <taxon>Rhabditoidea</taxon>
        <taxon>Rhabditidae</taxon>
        <taxon>Peloderinae</taxon>
        <taxon>Caenorhabditis</taxon>
    </lineage>
</organism>
<dbReference type="Proteomes" id="UP000494206">
    <property type="component" value="Unassembled WGS sequence"/>
</dbReference>
<dbReference type="OrthoDB" id="19830at2759"/>
<evidence type="ECO:0000313" key="3">
    <source>
        <dbReference type="Proteomes" id="UP000494206"/>
    </source>
</evidence>
<protein>
    <submittedName>
        <fullName evidence="2">Uncharacterized protein</fullName>
    </submittedName>
</protein>
<dbReference type="GO" id="GO:0005739">
    <property type="term" value="C:mitochondrion"/>
    <property type="evidence" value="ECO:0007669"/>
    <property type="project" value="UniProtKB-SubCell"/>
</dbReference>
<evidence type="ECO:0000256" key="1">
    <source>
        <dbReference type="ARBA" id="ARBA00004173"/>
    </source>
</evidence>
<dbReference type="EMBL" id="CADEPM010000011">
    <property type="protein sequence ID" value="CAB3410914.1"/>
    <property type="molecule type" value="Genomic_DNA"/>
</dbReference>
<dbReference type="Pfam" id="PF10037">
    <property type="entry name" value="MRP-S27"/>
    <property type="match status" value="1"/>
</dbReference>
<dbReference type="AlphaFoldDB" id="A0A8S1FEB6"/>
<dbReference type="InterPro" id="IPR019266">
    <property type="entry name" value="Ribosomal_mS27"/>
</dbReference>
<evidence type="ECO:0000313" key="2">
    <source>
        <dbReference type="EMBL" id="CAB3410914.1"/>
    </source>
</evidence>
<comment type="subcellular location">
    <subcellularLocation>
        <location evidence="1">Mitochondrion</location>
    </subcellularLocation>
</comment>
<dbReference type="PANTHER" id="PTHR21393:SF0">
    <property type="entry name" value="SMALL RIBOSOMAL SUBUNIT PROTEIN MS27"/>
    <property type="match status" value="1"/>
</dbReference>
<dbReference type="PANTHER" id="PTHR21393">
    <property type="entry name" value="MITOCHONDRIAL 28S RIBOSOMAL PROTEIN S27"/>
    <property type="match status" value="1"/>
</dbReference>